<keyword evidence="3" id="KW-1185">Reference proteome</keyword>
<name>A0AAD3XT31_NEPGR</name>
<dbReference type="InterPro" id="IPR036322">
    <property type="entry name" value="WD40_repeat_dom_sf"/>
</dbReference>
<dbReference type="GO" id="GO:0005634">
    <property type="term" value="C:nucleus"/>
    <property type="evidence" value="ECO:0007669"/>
    <property type="project" value="InterPro"/>
</dbReference>
<gene>
    <name evidence="2" type="ORF">Nepgr_017096</name>
</gene>
<feature type="region of interest" description="Disordered" evidence="1">
    <location>
        <begin position="226"/>
        <end position="249"/>
    </location>
</feature>
<comment type="caution">
    <text evidence="2">The sequence shown here is derived from an EMBL/GenBank/DDBJ whole genome shotgun (WGS) entry which is preliminary data.</text>
</comment>
<dbReference type="EMBL" id="BSYO01000015">
    <property type="protein sequence ID" value="GMH15255.1"/>
    <property type="molecule type" value="Genomic_DNA"/>
</dbReference>
<accession>A0AAD3XT31</accession>
<feature type="region of interest" description="Disordered" evidence="1">
    <location>
        <begin position="473"/>
        <end position="502"/>
    </location>
</feature>
<dbReference type="SUPFAM" id="SSF50978">
    <property type="entry name" value="WD40 repeat-like"/>
    <property type="match status" value="1"/>
</dbReference>
<dbReference type="PANTHER" id="PTHR22715:SF1">
    <property type="entry name" value="DNA BINDING PROTEIN"/>
    <property type="match status" value="1"/>
</dbReference>
<evidence type="ECO:0000256" key="1">
    <source>
        <dbReference type="SAM" id="MobiDB-lite"/>
    </source>
</evidence>
<protein>
    <submittedName>
        <fullName evidence="2">Uncharacterized protein</fullName>
    </submittedName>
</protein>
<dbReference type="Gene3D" id="3.30.160.360">
    <property type="match status" value="1"/>
</dbReference>
<proteinExistence type="predicted"/>
<evidence type="ECO:0000313" key="3">
    <source>
        <dbReference type="Proteomes" id="UP001279734"/>
    </source>
</evidence>
<feature type="region of interest" description="Disordered" evidence="1">
    <location>
        <begin position="415"/>
        <end position="442"/>
    </location>
</feature>
<dbReference type="PANTHER" id="PTHR22715">
    <property type="entry name" value="TRANSFORMING GROWTH FACTOR BETA REGULATED GENE 1"/>
    <property type="match status" value="1"/>
</dbReference>
<dbReference type="PROSITE" id="PS51542">
    <property type="entry name" value="FYRN"/>
    <property type="match status" value="1"/>
</dbReference>
<dbReference type="InterPro" id="IPR003888">
    <property type="entry name" value="FYrich_N"/>
</dbReference>
<evidence type="ECO:0000313" key="2">
    <source>
        <dbReference type="EMBL" id="GMH15255.1"/>
    </source>
</evidence>
<organism evidence="2 3">
    <name type="scientific">Nepenthes gracilis</name>
    <name type="common">Slender pitcher plant</name>
    <dbReference type="NCBI Taxonomy" id="150966"/>
    <lineage>
        <taxon>Eukaryota</taxon>
        <taxon>Viridiplantae</taxon>
        <taxon>Streptophyta</taxon>
        <taxon>Embryophyta</taxon>
        <taxon>Tracheophyta</taxon>
        <taxon>Spermatophyta</taxon>
        <taxon>Magnoliopsida</taxon>
        <taxon>eudicotyledons</taxon>
        <taxon>Gunneridae</taxon>
        <taxon>Pentapetalae</taxon>
        <taxon>Caryophyllales</taxon>
        <taxon>Nepenthaceae</taxon>
        <taxon>Nepenthes</taxon>
    </lineage>
</organism>
<dbReference type="GO" id="GO:0051726">
    <property type="term" value="P:regulation of cell cycle"/>
    <property type="evidence" value="ECO:0007669"/>
    <property type="project" value="TreeGrafter"/>
</dbReference>
<dbReference type="Proteomes" id="UP001279734">
    <property type="component" value="Unassembled WGS sequence"/>
</dbReference>
<feature type="compositionally biased region" description="Basic and acidic residues" evidence="1">
    <location>
        <begin position="477"/>
        <end position="495"/>
    </location>
</feature>
<sequence length="1291" mass="142213">MANSQEESKSDGLEIVSIGALYSGHWDKKYWSSSRGKDRYPYPVGYEALRTHNGISYKMEIHEGTKGPIFQITSSDSQSCSGQTPDIALENIQKKGFSRIKLWHGKRFSCKIDGVEVDLSCLFDSEVQFFGFRNALVQRLLREMVANVNGAEDGILLLTNFCKGASFKKGDNLRPELCTYPDLMPYLAKPQITRKRSRKSKSVKMRLTCGATCKRNQPQLLAKIDFSGSKQNKQRSENDANPMTFPTSDEECGICDDDGTLPVHMKFEPGKDFSSQVNVLSYTSDKVSDNPEVKSCLAQEESKLDCGRSMSASPVHVNFLEDEKPLDRLQNIEVQRHNSSTTNEDKYEEVPAVLESLHVNPLVLEDSEANNFVHLCAPDTCDSLQENANFADTRCKMDEPCNERAELAAALVPSSNGLISGSHPKEEPASCNSNDSPEQNDFDSVGEEIAKSMMTVLLPQALPLLKFSSRKKKKRRNDVLKDSPFHRKPENEHNRSRPSVDAASAAGMLSIISTLAGQTAPNSGLGSAASCLENSFALDSFENDQNEEPIVNRVSLALDIETVESNLGKEMLSHDGKEYFLGVDANQYEANDNGKLFCLEELPDASGVWLQNNDVPTLVSALDCTCPGQNTHTRRSEGNCLNSNNSSILLESQSKKEEFDAVPDFVEGRIECNASSAQISEKEGVIEAGKDGACNAPLIPSPAFVSSIRHHNAPLSESIIFQNMIDGCALRTNHDIDILCAPGSCQVSMSSDNLDIGVSGCVGARFGDQLDSLYDEKSRETMIYNSTCLVSQDQALVPASGKNMSELFADSALRLERHPTYVGNDVTRHQNAAVSHEFEKQWMSFCDDHCNDKEVQRSTQVRPHMKVELNNKVEGISKLVGCYSHPIQISSVTLTRKVHEIYVCVSCGVLEERERNLFVYKIQITEPSQGCPSFIGHTSVSLPVLKDTFGRLIAVDKFGIEFTPNAQGLVLLDGIKAPYCRECKYDCLCSSCASHCFEECAVKIVQVNLGFVSVIMKLKTFHPVQCILVCEPDQLIAVDVSGRMYLWVMNPTWSAQTEEYVLPSYEFVASCVVELKRIPKSTALVLGHNGYGDFSLWDIKKRTVLSSFSAPVDSVLQFLPVSLLSCQIKDMVNDKLDEEFMTKLMAATTSWLSEHKGKNAFSHGEGDDIAVWLLICTTPESLDQPKNQSTECQMNRAGCWKLGLLIKNTVILGTQLDPRTVAIGNLAGHGIIGTHEGLVYMWELSTGTVVGALHNFEGSGGGVSDIATDDSEPAAMAIAGENGQLWIYLHC</sequence>
<reference evidence="2" key="1">
    <citation type="submission" date="2023-05" db="EMBL/GenBank/DDBJ databases">
        <title>Nepenthes gracilis genome sequencing.</title>
        <authorList>
            <person name="Fukushima K."/>
        </authorList>
    </citation>
    <scope>NUCLEOTIDE SEQUENCE</scope>
    <source>
        <strain evidence="2">SING2019-196</strain>
    </source>
</reference>
<dbReference type="InterPro" id="IPR040092">
    <property type="entry name" value="TBRG1"/>
</dbReference>